<dbReference type="EMBL" id="JARJBC010000059">
    <property type="protein sequence ID" value="MDF3294428.1"/>
    <property type="molecule type" value="Genomic_DNA"/>
</dbReference>
<evidence type="ECO:0000259" key="1">
    <source>
        <dbReference type="Pfam" id="PF13751"/>
    </source>
</evidence>
<name>A0ABT5ZZJ7_9ACTN</name>
<evidence type="ECO:0000313" key="3">
    <source>
        <dbReference type="Proteomes" id="UP001216579"/>
    </source>
</evidence>
<proteinExistence type="predicted"/>
<dbReference type="InterPro" id="IPR025668">
    <property type="entry name" value="Tnp_DDE_dom"/>
</dbReference>
<dbReference type="RefSeq" id="WP_276097225.1">
    <property type="nucleotide sequence ID" value="NZ_JARJBC010000059.1"/>
</dbReference>
<protein>
    <submittedName>
        <fullName evidence="2">Transposase</fullName>
    </submittedName>
</protein>
<reference evidence="2 3" key="1">
    <citation type="submission" date="2023-03" db="EMBL/GenBank/DDBJ databases">
        <title>Draft genome sequence of Streptomyces sp. RB6PN23 isolated from peat swamp forest in Thailand.</title>
        <authorList>
            <person name="Klaysubun C."/>
            <person name="Duangmal K."/>
        </authorList>
    </citation>
    <scope>NUCLEOTIDE SEQUENCE [LARGE SCALE GENOMIC DNA]</scope>
    <source>
        <strain evidence="2 3">RB6PN23</strain>
    </source>
</reference>
<dbReference type="Pfam" id="PF13751">
    <property type="entry name" value="DDE_Tnp_1_6"/>
    <property type="match status" value="1"/>
</dbReference>
<organism evidence="2 3">
    <name type="scientific">Streptomyces silvisoli</name>
    <dbReference type="NCBI Taxonomy" id="3034235"/>
    <lineage>
        <taxon>Bacteria</taxon>
        <taxon>Bacillati</taxon>
        <taxon>Actinomycetota</taxon>
        <taxon>Actinomycetes</taxon>
        <taxon>Kitasatosporales</taxon>
        <taxon>Streptomycetaceae</taxon>
        <taxon>Streptomyces</taxon>
    </lineage>
</organism>
<evidence type="ECO:0000313" key="2">
    <source>
        <dbReference type="EMBL" id="MDF3294428.1"/>
    </source>
</evidence>
<sequence length="134" mass="15043">MTSTDVVLGTYKASRNSTIQQPATPTRRPSAVRKNLHVTGHGWGFRHPHRTEQTTDEWKDRYAVRAGIEGTIHQAVAVTGIRHSRYTSLPKTHLAHVFAATAVNLIRLDAWWTGNPLDRDRTSHLTRLGLTLTT</sequence>
<feature type="domain" description="Transposase DDE" evidence="1">
    <location>
        <begin position="47"/>
        <end position="108"/>
    </location>
</feature>
<gene>
    <name evidence="2" type="ORF">P3G67_35650</name>
</gene>
<accession>A0ABT5ZZJ7</accession>
<dbReference type="Proteomes" id="UP001216579">
    <property type="component" value="Unassembled WGS sequence"/>
</dbReference>
<comment type="caution">
    <text evidence="2">The sequence shown here is derived from an EMBL/GenBank/DDBJ whole genome shotgun (WGS) entry which is preliminary data.</text>
</comment>
<keyword evidence="3" id="KW-1185">Reference proteome</keyword>